<reference evidence="2 3" key="1">
    <citation type="submission" date="2020-08" db="EMBL/GenBank/DDBJ databases">
        <title>Genomic Encyclopedia of Type Strains, Phase IV (KMG-IV): sequencing the most valuable type-strain genomes for metagenomic binning, comparative biology and taxonomic classification.</title>
        <authorList>
            <person name="Goeker M."/>
        </authorList>
    </citation>
    <scope>NUCLEOTIDE SEQUENCE [LARGE SCALE GENOMIC DNA]</scope>
    <source>
        <strain evidence="2 3">YC6886</strain>
    </source>
</reference>
<organism evidence="2 3">
    <name type="scientific">Haloferula luteola</name>
    <dbReference type="NCBI Taxonomy" id="595692"/>
    <lineage>
        <taxon>Bacteria</taxon>
        <taxon>Pseudomonadati</taxon>
        <taxon>Verrucomicrobiota</taxon>
        <taxon>Verrucomicrobiia</taxon>
        <taxon>Verrucomicrobiales</taxon>
        <taxon>Verrucomicrobiaceae</taxon>
        <taxon>Haloferula</taxon>
    </lineage>
</organism>
<sequence length="165" mass="17646">MIPAVFHPSARRASLALFGALALHLHGAISIGQVILPSSTIPVKFTESLSGPLLESDASPWSLTFATYRFPIRLSSQIADAPTIATAEDGQSKNFHGWNLSSLPSSPFLTMAMNAQPLSLPKDEIDSIFPDDGANPLPEPSETLPPPLPPGLPDMEDRPMSPWVP</sequence>
<evidence type="ECO:0000256" key="1">
    <source>
        <dbReference type="SAM" id="MobiDB-lite"/>
    </source>
</evidence>
<dbReference type="RefSeq" id="WP_184016677.1">
    <property type="nucleotide sequence ID" value="NZ_JACHFD010000004.1"/>
</dbReference>
<protein>
    <submittedName>
        <fullName evidence="2">Uncharacterized protein</fullName>
    </submittedName>
</protein>
<feature type="region of interest" description="Disordered" evidence="1">
    <location>
        <begin position="122"/>
        <end position="165"/>
    </location>
</feature>
<dbReference type="Proteomes" id="UP000557717">
    <property type="component" value="Unassembled WGS sequence"/>
</dbReference>
<feature type="compositionally biased region" description="Pro residues" evidence="1">
    <location>
        <begin position="137"/>
        <end position="152"/>
    </location>
</feature>
<name>A0A840VAH9_9BACT</name>
<gene>
    <name evidence="2" type="ORF">HNR46_001184</name>
</gene>
<dbReference type="EMBL" id="JACHFD010000004">
    <property type="protein sequence ID" value="MBB5350950.1"/>
    <property type="molecule type" value="Genomic_DNA"/>
</dbReference>
<keyword evidence="3" id="KW-1185">Reference proteome</keyword>
<evidence type="ECO:0000313" key="3">
    <source>
        <dbReference type="Proteomes" id="UP000557717"/>
    </source>
</evidence>
<comment type="caution">
    <text evidence="2">The sequence shown here is derived from an EMBL/GenBank/DDBJ whole genome shotgun (WGS) entry which is preliminary data.</text>
</comment>
<dbReference type="AlphaFoldDB" id="A0A840VAH9"/>
<proteinExistence type="predicted"/>
<accession>A0A840VAH9</accession>
<evidence type="ECO:0000313" key="2">
    <source>
        <dbReference type="EMBL" id="MBB5350950.1"/>
    </source>
</evidence>